<evidence type="ECO:0000313" key="1">
    <source>
        <dbReference type="Proteomes" id="UP000887579"/>
    </source>
</evidence>
<organism evidence="1 2">
    <name type="scientific">Panagrolaimus sp. ES5</name>
    <dbReference type="NCBI Taxonomy" id="591445"/>
    <lineage>
        <taxon>Eukaryota</taxon>
        <taxon>Metazoa</taxon>
        <taxon>Ecdysozoa</taxon>
        <taxon>Nematoda</taxon>
        <taxon>Chromadorea</taxon>
        <taxon>Rhabditida</taxon>
        <taxon>Tylenchina</taxon>
        <taxon>Panagrolaimomorpha</taxon>
        <taxon>Panagrolaimoidea</taxon>
        <taxon>Panagrolaimidae</taxon>
        <taxon>Panagrolaimus</taxon>
    </lineage>
</organism>
<sequence>MQNVDESISNIELPEHWNAILKYSDPLKLVLLDGTALKCIHKSGNEQRKACNSLYSNSEARFGSTLPDLNHVYKLLNDAVIVPSNGQITVYDILPSTDPDTIVLLYTYFANIDKFIFITLRNKHFSHKNYHILRGSDIVADIAIRKFSTTSATINGYEIIVPKNIQWYLTYAETQKFVECNYESAEKVNLTAPRLVPHRAIELVTKFVDIFIENGQIPFLSFGTLLGWYRDCGVISHTHDIDFNVFATEYDPSIEKIFINNPEFTLKHRIGKREHSVEYTFTLHHKVPGYNATPVDIFYLYNHNETHEWSPFLSDFYQLIRGKSFSPKVNGLCTGDIYGFLFFIPSTLLSKNMNRRKRMLSKAGGKVEKPNAPIDVQMQDAKLAKVKRLEMHEANVEDNDGNMPVKPERLSKVLRVAQKQAETAGSDTESEDEPVLKKGRAISLSNFNEEESEVDEDEEEVDFDPNDVVVDKDIEKDLEKFLEPGDGGTIYDLIRQKILEKNNPNLIPLGAPQDSNIPPEAIKLYNEVGNILSRYRTGKIPIAFKNLGTLNNWEQIIEYTHPESWSAAALLYATKMFVSNQKPHRCQRFLNAYLLPRLRDEIAAHKKLTPHLYECVFKSCFRPSAFYKGIVLPLAESGSCTLTESVIIGSVILKRHIPAIHSCAAIYRLACMKTNNFASGLYFMQVLLRKKYALPYQVVDKLVEFFTQTASSNDELPILWHRTFQLFVESYANDLSGGQIELLQLVIKEKQHHYGISPLIIGRLKEVQERLEKDGDTRMETEDA</sequence>
<protein>
    <submittedName>
        <fullName evidence="2">Bystin</fullName>
    </submittedName>
</protein>
<dbReference type="WBParaSite" id="ES5_v2.g21229.t1">
    <property type="protein sequence ID" value="ES5_v2.g21229.t1"/>
    <property type="gene ID" value="ES5_v2.g21229"/>
</dbReference>
<name>A0AC34FV81_9BILA</name>
<dbReference type="Proteomes" id="UP000887579">
    <property type="component" value="Unplaced"/>
</dbReference>
<accession>A0AC34FV81</accession>
<evidence type="ECO:0000313" key="2">
    <source>
        <dbReference type="WBParaSite" id="ES5_v2.g21229.t1"/>
    </source>
</evidence>
<proteinExistence type="predicted"/>
<reference evidence="2" key="1">
    <citation type="submission" date="2022-11" db="UniProtKB">
        <authorList>
            <consortium name="WormBaseParasite"/>
        </authorList>
    </citation>
    <scope>IDENTIFICATION</scope>
</reference>